<protein>
    <submittedName>
        <fullName evidence="2">NADPH-dependent ferric siderophore reductase, contains FAD-binding and SIP domains</fullName>
    </submittedName>
</protein>
<dbReference type="InterPro" id="IPR013113">
    <property type="entry name" value="SIP_FAD-bd"/>
</dbReference>
<dbReference type="InterPro" id="IPR039374">
    <property type="entry name" value="SIP_fam"/>
</dbReference>
<dbReference type="GO" id="GO:0016491">
    <property type="term" value="F:oxidoreductase activity"/>
    <property type="evidence" value="ECO:0007669"/>
    <property type="project" value="InterPro"/>
</dbReference>
<dbReference type="EMBL" id="FNVU01000006">
    <property type="protein sequence ID" value="SEG58845.1"/>
    <property type="molecule type" value="Genomic_DNA"/>
</dbReference>
<dbReference type="AlphaFoldDB" id="A0A1H6BER2"/>
<dbReference type="Pfam" id="PF04954">
    <property type="entry name" value="SIP"/>
    <property type="match status" value="1"/>
</dbReference>
<dbReference type="PROSITE" id="PS51384">
    <property type="entry name" value="FAD_FR"/>
    <property type="match status" value="1"/>
</dbReference>
<proteinExistence type="predicted"/>
<dbReference type="CDD" id="cd06193">
    <property type="entry name" value="siderophore_interacting"/>
    <property type="match status" value="1"/>
</dbReference>
<feature type="domain" description="FAD-binding FR-type" evidence="1">
    <location>
        <begin position="6"/>
        <end position="141"/>
    </location>
</feature>
<dbReference type="Gene3D" id="2.40.30.10">
    <property type="entry name" value="Translation factors"/>
    <property type="match status" value="1"/>
</dbReference>
<dbReference type="Pfam" id="PF08021">
    <property type="entry name" value="FAD_binding_9"/>
    <property type="match status" value="1"/>
</dbReference>
<dbReference type="InterPro" id="IPR017927">
    <property type="entry name" value="FAD-bd_FR_type"/>
</dbReference>
<dbReference type="PANTHER" id="PTHR30157">
    <property type="entry name" value="FERRIC REDUCTASE, NADPH-DEPENDENT"/>
    <property type="match status" value="1"/>
</dbReference>
<reference evidence="2 3" key="1">
    <citation type="submission" date="2016-10" db="EMBL/GenBank/DDBJ databases">
        <authorList>
            <person name="de Groot N.N."/>
        </authorList>
    </citation>
    <scope>NUCLEOTIDE SEQUENCE [LARGE SCALE GENOMIC DNA]</scope>
    <source>
        <strain evidence="2 3">CGMCC 4.2023</strain>
    </source>
</reference>
<sequence>MSDLPYRFFHPRVVRTQALSPTLLRVVLGGADLSRVVSGGRDQRFKLFLPHPGQAGPVLPDVLDADWYPRWRALDPGVRGIMRTYTISAVRQDPPEFDIDFALHGDLGPASRWATRARPGDEVAILAPVTEDNGGVDFRPPAGTDWVLLAADATALPAVANILATLPADLPVRAFVEVGHPDDRILMPTKADAEITWLVRTGRDRTTALVDAITATPVPEGASPYAWLAGESGCVRALRRHLVAQCGLDRGAVCFTGYWRQGRTEDDLLTEAVAAAEKVSAAAS</sequence>
<dbReference type="PANTHER" id="PTHR30157:SF0">
    <property type="entry name" value="NADPH-DEPENDENT FERRIC-CHELATE REDUCTASE"/>
    <property type="match status" value="1"/>
</dbReference>
<dbReference type="Gene3D" id="3.40.50.80">
    <property type="entry name" value="Nucleotide-binding domain of ferredoxin-NADP reductase (FNR) module"/>
    <property type="match status" value="1"/>
</dbReference>
<evidence type="ECO:0000313" key="3">
    <source>
        <dbReference type="Proteomes" id="UP000236754"/>
    </source>
</evidence>
<evidence type="ECO:0000313" key="2">
    <source>
        <dbReference type="EMBL" id="SEG58845.1"/>
    </source>
</evidence>
<dbReference type="Proteomes" id="UP000236754">
    <property type="component" value="Unassembled WGS sequence"/>
</dbReference>
<dbReference type="InterPro" id="IPR017938">
    <property type="entry name" value="Riboflavin_synthase-like_b-brl"/>
</dbReference>
<dbReference type="OrthoDB" id="3291337at2"/>
<dbReference type="InterPro" id="IPR007037">
    <property type="entry name" value="SIP_rossman_dom"/>
</dbReference>
<gene>
    <name evidence="2" type="ORF">SAMN05216223_106464</name>
</gene>
<evidence type="ECO:0000259" key="1">
    <source>
        <dbReference type="PROSITE" id="PS51384"/>
    </source>
</evidence>
<name>A0A1H6BER2_9ACTN</name>
<dbReference type="InterPro" id="IPR039261">
    <property type="entry name" value="FNR_nucleotide-bd"/>
</dbReference>
<dbReference type="RefSeq" id="WP_103886696.1">
    <property type="nucleotide sequence ID" value="NZ_FNVU01000006.1"/>
</dbReference>
<organism evidence="2 3">
    <name type="scientific">Actinacidiphila yanglinensis</name>
    <dbReference type="NCBI Taxonomy" id="310779"/>
    <lineage>
        <taxon>Bacteria</taxon>
        <taxon>Bacillati</taxon>
        <taxon>Actinomycetota</taxon>
        <taxon>Actinomycetes</taxon>
        <taxon>Kitasatosporales</taxon>
        <taxon>Streptomycetaceae</taxon>
        <taxon>Actinacidiphila</taxon>
    </lineage>
</organism>
<accession>A0A1H6BER2</accession>
<dbReference type="SUPFAM" id="SSF63380">
    <property type="entry name" value="Riboflavin synthase domain-like"/>
    <property type="match status" value="1"/>
</dbReference>
<keyword evidence="3" id="KW-1185">Reference proteome</keyword>